<dbReference type="Proteomes" id="UP000192940">
    <property type="component" value="Chromosome I"/>
</dbReference>
<name>A0A1X7HA86_9BACL</name>
<keyword evidence="1 4" id="KW-0808">Transferase</keyword>
<reference evidence="4 5" key="1">
    <citation type="submission" date="2017-04" db="EMBL/GenBank/DDBJ databases">
        <authorList>
            <person name="Afonso C.L."/>
            <person name="Miller P.J."/>
            <person name="Scott M.A."/>
            <person name="Spackman E."/>
            <person name="Goraichik I."/>
            <person name="Dimitrov K.M."/>
            <person name="Suarez D.L."/>
            <person name="Swayne D.E."/>
        </authorList>
    </citation>
    <scope>NUCLEOTIDE SEQUENCE [LARGE SCALE GENOMIC DNA]</scope>
    <source>
        <strain evidence="4 5">N3/975</strain>
    </source>
</reference>
<dbReference type="InterPro" id="IPR050832">
    <property type="entry name" value="Bact_Acetyltransf"/>
</dbReference>
<dbReference type="AlphaFoldDB" id="A0A1X7HA86"/>
<accession>A0A1X7HA86</accession>
<evidence type="ECO:0000313" key="4">
    <source>
        <dbReference type="EMBL" id="SMF82515.1"/>
    </source>
</evidence>
<dbReference type="Gene3D" id="3.40.630.30">
    <property type="match status" value="1"/>
</dbReference>
<dbReference type="PROSITE" id="PS51186">
    <property type="entry name" value="GNAT"/>
    <property type="match status" value="1"/>
</dbReference>
<keyword evidence="2" id="KW-0012">Acyltransferase</keyword>
<dbReference type="CDD" id="cd04301">
    <property type="entry name" value="NAT_SF"/>
    <property type="match status" value="1"/>
</dbReference>
<feature type="domain" description="N-acetyltransferase" evidence="3">
    <location>
        <begin position="2"/>
        <end position="138"/>
    </location>
</feature>
<dbReference type="Pfam" id="PF00583">
    <property type="entry name" value="Acetyltransf_1"/>
    <property type="match status" value="1"/>
</dbReference>
<dbReference type="InterPro" id="IPR016181">
    <property type="entry name" value="Acyl_CoA_acyltransferase"/>
</dbReference>
<dbReference type="RefSeq" id="WP_208919169.1">
    <property type="nucleotide sequence ID" value="NZ_LT840184.1"/>
</dbReference>
<evidence type="ECO:0000259" key="3">
    <source>
        <dbReference type="PROSITE" id="PS51186"/>
    </source>
</evidence>
<keyword evidence="5" id="KW-1185">Reference proteome</keyword>
<proteinExistence type="predicted"/>
<organism evidence="4 5">
    <name type="scientific">Paenibacillus uliginis N3/975</name>
    <dbReference type="NCBI Taxonomy" id="1313296"/>
    <lineage>
        <taxon>Bacteria</taxon>
        <taxon>Bacillati</taxon>
        <taxon>Bacillota</taxon>
        <taxon>Bacilli</taxon>
        <taxon>Bacillales</taxon>
        <taxon>Paenibacillaceae</taxon>
        <taxon>Paenibacillus</taxon>
    </lineage>
</organism>
<protein>
    <submittedName>
        <fullName evidence="4">Predicted N-acetyltransferase YhbS</fullName>
    </submittedName>
</protein>
<dbReference type="SUPFAM" id="SSF55729">
    <property type="entry name" value="Acyl-CoA N-acyltransferases (Nat)"/>
    <property type="match status" value="1"/>
</dbReference>
<dbReference type="GO" id="GO:0016747">
    <property type="term" value="F:acyltransferase activity, transferring groups other than amino-acyl groups"/>
    <property type="evidence" value="ECO:0007669"/>
    <property type="project" value="InterPro"/>
</dbReference>
<evidence type="ECO:0000256" key="1">
    <source>
        <dbReference type="ARBA" id="ARBA00022679"/>
    </source>
</evidence>
<gene>
    <name evidence="4" type="ORF">SAMN05661091_2190</name>
</gene>
<evidence type="ECO:0000313" key="5">
    <source>
        <dbReference type="Proteomes" id="UP000192940"/>
    </source>
</evidence>
<dbReference type="EMBL" id="LT840184">
    <property type="protein sequence ID" value="SMF82515.1"/>
    <property type="molecule type" value="Genomic_DNA"/>
</dbReference>
<sequence>MHLFRELVIEDYEQILDLWRNTAGVVISESDSEPSIRAFLDRNQGLSFVCEDEGQIVGTALCGHDGRRGFLYHVAVKSSYRGQGIGSALVSSCLEQLKQRGILRCQCMVLADNTVGGRYWSAAGWNCRRDVLLYSRDT</sequence>
<dbReference type="PANTHER" id="PTHR43877">
    <property type="entry name" value="AMINOALKYLPHOSPHONATE N-ACETYLTRANSFERASE-RELATED-RELATED"/>
    <property type="match status" value="1"/>
</dbReference>
<dbReference type="STRING" id="1313296.SAMN05661091_2190"/>
<dbReference type="InterPro" id="IPR000182">
    <property type="entry name" value="GNAT_dom"/>
</dbReference>
<evidence type="ECO:0000256" key="2">
    <source>
        <dbReference type="ARBA" id="ARBA00023315"/>
    </source>
</evidence>